<dbReference type="Gene3D" id="3.30.360.10">
    <property type="entry name" value="Dihydrodipicolinate Reductase, domain 2"/>
    <property type="match status" value="1"/>
</dbReference>
<dbReference type="Pfam" id="PF01408">
    <property type="entry name" value="GFO_IDH_MocA"/>
    <property type="match status" value="1"/>
</dbReference>
<accession>A0AAE9WFG9</accession>
<dbReference type="PANTHER" id="PTHR43249:SF1">
    <property type="entry name" value="D-GLUCOSIDE 3-DEHYDROGENASE"/>
    <property type="match status" value="1"/>
</dbReference>
<dbReference type="EMBL" id="CP115612">
    <property type="protein sequence ID" value="WBW74247.1"/>
    <property type="molecule type" value="Genomic_DNA"/>
</dbReference>
<dbReference type="Proteomes" id="UP001212411">
    <property type="component" value="Chromosome 2"/>
</dbReference>
<dbReference type="GO" id="GO:0000166">
    <property type="term" value="F:nucleotide binding"/>
    <property type="evidence" value="ECO:0007669"/>
    <property type="project" value="InterPro"/>
</dbReference>
<protein>
    <submittedName>
        <fullName evidence="3">NAD binding dehydrogenase family protein</fullName>
    </submittedName>
</protein>
<evidence type="ECO:0000313" key="3">
    <source>
        <dbReference type="EMBL" id="WBW74247.1"/>
    </source>
</evidence>
<proteinExistence type="predicted"/>
<dbReference type="GeneID" id="80876109"/>
<dbReference type="SUPFAM" id="SSF51735">
    <property type="entry name" value="NAD(P)-binding Rossmann-fold domains"/>
    <property type="match status" value="1"/>
</dbReference>
<dbReference type="Gene3D" id="3.40.50.720">
    <property type="entry name" value="NAD(P)-binding Rossmann-like Domain"/>
    <property type="match status" value="1"/>
</dbReference>
<dbReference type="SUPFAM" id="SSF55347">
    <property type="entry name" value="Glyceraldehyde-3-phosphate dehydrogenase-like, C-terminal domain"/>
    <property type="match status" value="1"/>
</dbReference>
<gene>
    <name evidence="3" type="ORF">SOMG_02629</name>
</gene>
<dbReference type="PANTHER" id="PTHR43249">
    <property type="entry name" value="UDP-N-ACETYL-2-AMINO-2-DEOXY-D-GLUCURONATE OXIDASE"/>
    <property type="match status" value="1"/>
</dbReference>
<dbReference type="RefSeq" id="XP_056038490.1">
    <property type="nucleotide sequence ID" value="XM_056181420.1"/>
</dbReference>
<dbReference type="InterPro" id="IPR052515">
    <property type="entry name" value="Gfo/Idh/MocA_Oxidoreductase"/>
</dbReference>
<dbReference type="Pfam" id="PF08635">
    <property type="entry name" value="ox_reductase_C"/>
    <property type="match status" value="1"/>
</dbReference>
<feature type="domain" description="Gfo/Idh/MocA-like oxidoreductase N-terminal" evidence="1">
    <location>
        <begin position="26"/>
        <end position="178"/>
    </location>
</feature>
<name>A0AAE9WFG9_9SCHI</name>
<organism evidence="3 4">
    <name type="scientific">Schizosaccharomyces osmophilus</name>
    <dbReference type="NCBI Taxonomy" id="2545709"/>
    <lineage>
        <taxon>Eukaryota</taxon>
        <taxon>Fungi</taxon>
        <taxon>Dikarya</taxon>
        <taxon>Ascomycota</taxon>
        <taxon>Taphrinomycotina</taxon>
        <taxon>Schizosaccharomycetes</taxon>
        <taxon>Schizosaccharomycetales</taxon>
        <taxon>Schizosaccharomycetaceae</taxon>
        <taxon>Schizosaccharomyces</taxon>
    </lineage>
</organism>
<reference evidence="3 4" key="1">
    <citation type="journal article" date="2023" name="G3 (Bethesda)">
        <title>A high-quality reference genome for the fission yeast Schizosaccharomyces osmophilus.</title>
        <authorList>
            <person name="Jia G.S."/>
            <person name="Zhang W.C."/>
            <person name="Liang Y."/>
            <person name="Liu X.H."/>
            <person name="Rhind N."/>
            <person name="Pidoux A."/>
            <person name="Brysch-Herzberg M."/>
            <person name="Du L.L."/>
        </authorList>
    </citation>
    <scope>NUCLEOTIDE SEQUENCE [LARGE SCALE GENOMIC DNA]</scope>
    <source>
        <strain evidence="3 4">CBS 15793</strain>
    </source>
</reference>
<dbReference type="InterPro" id="IPR036291">
    <property type="entry name" value="NAD(P)-bd_dom_sf"/>
</dbReference>
<dbReference type="InterPro" id="IPR000683">
    <property type="entry name" value="Gfo/Idh/MocA-like_OxRdtase_N"/>
</dbReference>
<keyword evidence="4" id="KW-1185">Reference proteome</keyword>
<evidence type="ECO:0000259" key="2">
    <source>
        <dbReference type="Pfam" id="PF08635"/>
    </source>
</evidence>
<evidence type="ECO:0000259" key="1">
    <source>
        <dbReference type="Pfam" id="PF01408"/>
    </source>
</evidence>
<evidence type="ECO:0000313" key="4">
    <source>
        <dbReference type="Proteomes" id="UP001212411"/>
    </source>
</evidence>
<dbReference type="AlphaFoldDB" id="A0AAE9WFG9"/>
<dbReference type="InterPro" id="IPR013944">
    <property type="entry name" value="OxRdtase_put_C"/>
</dbReference>
<dbReference type="KEGG" id="som:SOMG_02629"/>
<sequence>MVATINVPANQSAQHVFENGASDAIFKVAIVGAGGINFGSAEGPWNNAQRIEQNLGQRLRVTALINPVPSETNRVLDTKRDSKVAYAYDETRMFTSMIQYLDYLTRHPEEEPNAFVIGIPPDFHGSNKIGADMELQIVRQFPKAALFVEKPISSAAVEDTFDVVRQLEQHQAIISIGYMFRYLKVVEAAKKYIEDNNLNIVCTIARYNSSYIHNSKAFWWYVSKSGGPVVEQGTHFCDLSRYFGGDVDIPTVKVNRVLSNDPVGKLSALPIDEDAIPEHERVPRFTAASWKYKSGAVGILAHSIILQGTQYDTCLELQADGHYIRIVDLYGTPRLYIRSPDSDTERIVNFPDDDPYYSEFEAFIGVAEGKLPRSRILSDFEDGTKTYELTKAITNS</sequence>
<feature type="domain" description="Oxidoreductase putative C-terminal" evidence="2">
    <location>
        <begin position="181"/>
        <end position="322"/>
    </location>
</feature>